<dbReference type="Gene3D" id="3.40.190.10">
    <property type="entry name" value="Periplasmic binding protein-like II"/>
    <property type="match status" value="2"/>
</dbReference>
<evidence type="ECO:0008006" key="3">
    <source>
        <dbReference type="Google" id="ProtNLM"/>
    </source>
</evidence>
<dbReference type="Pfam" id="PF16868">
    <property type="entry name" value="NMT1_3"/>
    <property type="match status" value="1"/>
</dbReference>
<organism evidence="1 2">
    <name type="scientific">Kribbella qitaiheensis</name>
    <dbReference type="NCBI Taxonomy" id="1544730"/>
    <lineage>
        <taxon>Bacteria</taxon>
        <taxon>Bacillati</taxon>
        <taxon>Actinomycetota</taxon>
        <taxon>Actinomycetes</taxon>
        <taxon>Propionibacteriales</taxon>
        <taxon>Kribbellaceae</taxon>
        <taxon>Kribbella</taxon>
    </lineage>
</organism>
<protein>
    <recommendedName>
        <fullName evidence="3">TAXI family TRAP transporter solute-binding subunit</fullName>
    </recommendedName>
</protein>
<accession>A0A7G6X542</accession>
<evidence type="ECO:0000313" key="2">
    <source>
        <dbReference type="Proteomes" id="UP000515563"/>
    </source>
</evidence>
<name>A0A7G6X542_9ACTN</name>
<gene>
    <name evidence="1" type="ORF">F1D05_29850</name>
</gene>
<dbReference type="PANTHER" id="PTHR42941:SF1">
    <property type="entry name" value="SLL1037 PROTEIN"/>
    <property type="match status" value="1"/>
</dbReference>
<reference evidence="1 2" key="2">
    <citation type="journal article" date="2020" name="Microbiol. Resour. Announc.">
        <title>Antarctic desert soil bacteria exhibit high novel natural product potential, evaluated through long-read genome sequencing and comparative genomics.</title>
        <authorList>
            <person name="Benaud N."/>
            <person name="Edwards R.J."/>
            <person name="Amos T.G."/>
            <person name="D'Agostino P.M."/>
            <person name="Gutierrez-Chavez C."/>
            <person name="Montgomery K."/>
            <person name="Nicetic I."/>
            <person name="Ferrari B.C."/>
        </authorList>
    </citation>
    <scope>NUCLEOTIDE SEQUENCE [LARGE SCALE GENOMIC DNA]</scope>
    <source>
        <strain evidence="1 2">SPB151</strain>
    </source>
</reference>
<dbReference type="Proteomes" id="UP000515563">
    <property type="component" value="Chromosome"/>
</dbReference>
<sequence>MMLEEDDSSRLLRLKADWGGANLTRAAGWITQWVWDNTTDHRQAVIYTGRGMGDNLRALGAGDVDIALATPASFARLAREGVGPFEGAPIPDLVALGVLPHRDAMIPVVRKDLGITTLAELAAHPGPLRISLGVNDPDGFMGFAADAVLSAAGVELEDVVARGGQVTRHEQPFDVIADLHEGRADVMISEAIMTPDWQELSRDGSVVLLSLADDEVAALDHRWGLRTIELPGGYFPHTADTIRALDYSGWIVAATSGLPDEFAQLVAQAFSVNSEALARGYRHLPVDYSPLRYPVDLPTAIATPIPLHPAAEAVYLQKIHGHEELA</sequence>
<reference evidence="2" key="1">
    <citation type="submission" date="2019-09" db="EMBL/GenBank/DDBJ databases">
        <title>Antimicrobial potential of Antarctic Bacteria.</title>
        <authorList>
            <person name="Benaud N."/>
            <person name="Edwards R.J."/>
            <person name="Ferrari B.C."/>
        </authorList>
    </citation>
    <scope>NUCLEOTIDE SEQUENCE [LARGE SCALE GENOMIC DNA]</scope>
    <source>
        <strain evidence="2">SPB151</strain>
    </source>
</reference>
<evidence type="ECO:0000313" key="1">
    <source>
        <dbReference type="EMBL" id="QNE21357.1"/>
    </source>
</evidence>
<dbReference type="AlphaFoldDB" id="A0A7G6X542"/>
<keyword evidence="2" id="KW-1185">Reference proteome</keyword>
<dbReference type="KEGG" id="kqi:F1D05_29850"/>
<dbReference type="SUPFAM" id="SSF53850">
    <property type="entry name" value="Periplasmic binding protein-like II"/>
    <property type="match status" value="1"/>
</dbReference>
<dbReference type="PANTHER" id="PTHR42941">
    <property type="entry name" value="SLL1037 PROTEIN"/>
    <property type="match status" value="1"/>
</dbReference>
<proteinExistence type="predicted"/>
<dbReference type="InterPro" id="IPR011852">
    <property type="entry name" value="TRAP_TAXI"/>
</dbReference>
<dbReference type="RefSeq" id="WP_185443757.1">
    <property type="nucleotide sequence ID" value="NZ_CP043661.1"/>
</dbReference>
<dbReference type="EMBL" id="CP043661">
    <property type="protein sequence ID" value="QNE21357.1"/>
    <property type="molecule type" value="Genomic_DNA"/>
</dbReference>